<keyword evidence="7" id="KW-1185">Reference proteome</keyword>
<dbReference type="Gene3D" id="1.25.40.10">
    <property type="entry name" value="Tetratricopeptide repeat domain"/>
    <property type="match status" value="2"/>
</dbReference>
<gene>
    <name evidence="6" type="primary">bamD</name>
    <name evidence="6" type="ORF">FPL22_02540</name>
</gene>
<keyword evidence="2" id="KW-0472">Membrane</keyword>
<evidence type="ECO:0000256" key="1">
    <source>
        <dbReference type="ARBA" id="ARBA00022729"/>
    </source>
</evidence>
<proteinExistence type="predicted"/>
<dbReference type="InterPro" id="IPR017689">
    <property type="entry name" value="BamD"/>
</dbReference>
<dbReference type="AlphaFoldDB" id="A0A556QNI9"/>
<dbReference type="InterPro" id="IPR019734">
    <property type="entry name" value="TPR_rpt"/>
</dbReference>
<evidence type="ECO:0000313" key="6">
    <source>
        <dbReference type="EMBL" id="TSJ78204.1"/>
    </source>
</evidence>
<dbReference type="EMBL" id="VMBG01000001">
    <property type="protein sequence ID" value="TSJ78204.1"/>
    <property type="molecule type" value="Genomic_DNA"/>
</dbReference>
<sequence>MLNFIARALPRIAILGLASAILASTALHADLVWTPATGWKAEGGMLSGLIVEEGRNALDSMNKARADEENGKRTSAMKLYESIAKKYPNSIYAPEAFYRAARLRMERRQYSKSFNEFQNVVTRYPNSPHFNAIIGDQYRIANALVEGKRPRYFGIIPGFKNRSRGIEYFEKILETAPYSDYAPITLMSIARGHQKLDQPDEAIDALDRMINNYPQSLLAPDAYFKLAETHASLVQGPYYDQASTRQAITYFEDFLILFPTDVNVPAVDKGLVDVRTTFSESKIKIGDFYFYKRDNYKAARVFYNEAITAYPDSATAVDARKRLAEVDAAEKKAKTPDVPRSKPKRSFWLF</sequence>
<dbReference type="NCBIfam" id="TIGR03302">
    <property type="entry name" value="OM_YfiO"/>
    <property type="match status" value="1"/>
</dbReference>
<dbReference type="InterPro" id="IPR011990">
    <property type="entry name" value="TPR-like_helical_dom_sf"/>
</dbReference>
<keyword evidence="1 4" id="KW-0732">Signal</keyword>
<comment type="caution">
    <text evidence="6">The sequence shown here is derived from an EMBL/GenBank/DDBJ whole genome shotgun (WGS) entry which is preliminary data.</text>
</comment>
<dbReference type="Pfam" id="PF13174">
    <property type="entry name" value="TPR_6"/>
    <property type="match status" value="2"/>
</dbReference>
<dbReference type="Pfam" id="PF13525">
    <property type="entry name" value="YfiO"/>
    <property type="match status" value="1"/>
</dbReference>
<dbReference type="SUPFAM" id="SSF48452">
    <property type="entry name" value="TPR-like"/>
    <property type="match status" value="2"/>
</dbReference>
<dbReference type="OrthoDB" id="187963at2"/>
<evidence type="ECO:0000259" key="5">
    <source>
        <dbReference type="Pfam" id="PF13525"/>
    </source>
</evidence>
<dbReference type="InterPro" id="IPR039565">
    <property type="entry name" value="BamD-like"/>
</dbReference>
<protein>
    <submittedName>
        <fullName evidence="6">Outer membrane protein assembly factor BamD</fullName>
    </submittedName>
</protein>
<name>A0A556QNI9_9BACT</name>
<feature type="chain" id="PRO_5022171206" evidence="4">
    <location>
        <begin position="30"/>
        <end position="350"/>
    </location>
</feature>
<dbReference type="RefSeq" id="WP_144228545.1">
    <property type="nucleotide sequence ID" value="NZ_CBCRVV010000003.1"/>
</dbReference>
<keyword evidence="3" id="KW-0998">Cell outer membrane</keyword>
<dbReference type="Proteomes" id="UP000315648">
    <property type="component" value="Unassembled WGS sequence"/>
</dbReference>
<evidence type="ECO:0000256" key="2">
    <source>
        <dbReference type="ARBA" id="ARBA00023136"/>
    </source>
</evidence>
<feature type="domain" description="Outer membrane lipoprotein BamD-like" evidence="5">
    <location>
        <begin position="164"/>
        <end position="322"/>
    </location>
</feature>
<evidence type="ECO:0000256" key="4">
    <source>
        <dbReference type="SAM" id="SignalP"/>
    </source>
</evidence>
<organism evidence="6 7">
    <name type="scientific">Rariglobus hedericola</name>
    <dbReference type="NCBI Taxonomy" id="2597822"/>
    <lineage>
        <taxon>Bacteria</taxon>
        <taxon>Pseudomonadati</taxon>
        <taxon>Verrucomicrobiota</taxon>
        <taxon>Opitutia</taxon>
        <taxon>Opitutales</taxon>
        <taxon>Opitutaceae</taxon>
        <taxon>Rariglobus</taxon>
    </lineage>
</organism>
<evidence type="ECO:0000256" key="3">
    <source>
        <dbReference type="ARBA" id="ARBA00023237"/>
    </source>
</evidence>
<reference evidence="6 7" key="1">
    <citation type="submission" date="2019-07" db="EMBL/GenBank/DDBJ databases">
        <title>Description of 53C-WASEF.</title>
        <authorList>
            <person name="Pitt A."/>
            <person name="Hahn M.W."/>
        </authorList>
    </citation>
    <scope>NUCLEOTIDE SEQUENCE [LARGE SCALE GENOMIC DNA]</scope>
    <source>
        <strain evidence="6 7">53C-WASEF</strain>
    </source>
</reference>
<accession>A0A556QNI9</accession>
<evidence type="ECO:0000313" key="7">
    <source>
        <dbReference type="Proteomes" id="UP000315648"/>
    </source>
</evidence>
<feature type="signal peptide" evidence="4">
    <location>
        <begin position="1"/>
        <end position="29"/>
    </location>
</feature>